<dbReference type="InterPro" id="IPR011991">
    <property type="entry name" value="ArsR-like_HTH"/>
</dbReference>
<evidence type="ECO:0000313" key="2">
    <source>
        <dbReference type="EMBL" id="NYD75990.1"/>
    </source>
</evidence>
<evidence type="ECO:0000313" key="3">
    <source>
        <dbReference type="Proteomes" id="UP000589620"/>
    </source>
</evidence>
<dbReference type="SUPFAM" id="SSF46785">
    <property type="entry name" value="Winged helix' DNA-binding domain"/>
    <property type="match status" value="1"/>
</dbReference>
<dbReference type="Gene3D" id="1.10.10.10">
    <property type="entry name" value="Winged helix-like DNA-binding domain superfamily/Winged helix DNA-binding domain"/>
    <property type="match status" value="1"/>
</dbReference>
<evidence type="ECO:0000259" key="1">
    <source>
        <dbReference type="PROSITE" id="PS50995"/>
    </source>
</evidence>
<dbReference type="Pfam" id="PF12802">
    <property type="entry name" value="MarR_2"/>
    <property type="match status" value="1"/>
</dbReference>
<gene>
    <name evidence="2" type="ORF">BJ963_003509</name>
</gene>
<name>A0A852T6A7_9MICO</name>
<accession>A0A852T6A7</accession>
<dbReference type="RefSeq" id="WP_179457751.1">
    <property type="nucleotide sequence ID" value="NZ_BAAAPX010000001.1"/>
</dbReference>
<dbReference type="GO" id="GO:0006950">
    <property type="term" value="P:response to stress"/>
    <property type="evidence" value="ECO:0007669"/>
    <property type="project" value="TreeGrafter"/>
</dbReference>
<dbReference type="PROSITE" id="PS50995">
    <property type="entry name" value="HTH_MARR_2"/>
    <property type="match status" value="1"/>
</dbReference>
<dbReference type="SMART" id="SM00418">
    <property type="entry name" value="HTH_ARSR"/>
    <property type="match status" value="1"/>
</dbReference>
<feature type="domain" description="HTH marR-type" evidence="1">
    <location>
        <begin position="15"/>
        <end position="149"/>
    </location>
</feature>
<dbReference type="InterPro" id="IPR001845">
    <property type="entry name" value="HTH_ArsR_DNA-bd_dom"/>
</dbReference>
<comment type="caution">
    <text evidence="2">The sequence shown here is derived from an EMBL/GenBank/DDBJ whole genome shotgun (WGS) entry which is preliminary data.</text>
</comment>
<dbReference type="EMBL" id="JACCBJ010000001">
    <property type="protein sequence ID" value="NYD75990.1"/>
    <property type="molecule type" value="Genomic_DNA"/>
</dbReference>
<sequence>MSTNSWADADRRAAELALGVELNALLSASRALTERSAAVFHPGVQPAAFHVARWLYAYGPANPSAVADAVAMDRSSTSALIRQLKAAGLVESTPDPTDGRAVRVSLTPAGAERVREALDLRGTAFFERTADWSVADLRTLARLLHDFTAPGGGGTVHPPEE</sequence>
<dbReference type="InterPro" id="IPR036388">
    <property type="entry name" value="WH-like_DNA-bd_sf"/>
</dbReference>
<dbReference type="SMART" id="SM00347">
    <property type="entry name" value="HTH_MARR"/>
    <property type="match status" value="1"/>
</dbReference>
<dbReference type="InterPro" id="IPR000835">
    <property type="entry name" value="HTH_MarR-typ"/>
</dbReference>
<dbReference type="Proteomes" id="UP000589620">
    <property type="component" value="Unassembled WGS sequence"/>
</dbReference>
<dbReference type="GO" id="GO:0003700">
    <property type="term" value="F:DNA-binding transcription factor activity"/>
    <property type="evidence" value="ECO:0007669"/>
    <property type="project" value="InterPro"/>
</dbReference>
<protein>
    <submittedName>
        <fullName evidence="2">DNA-binding MarR family transcriptional regulator</fullName>
    </submittedName>
</protein>
<keyword evidence="2" id="KW-0238">DNA-binding</keyword>
<dbReference type="PANTHER" id="PTHR33164:SF57">
    <property type="entry name" value="MARR-FAMILY TRANSCRIPTIONAL REGULATOR"/>
    <property type="match status" value="1"/>
</dbReference>
<reference evidence="2 3" key="1">
    <citation type="submission" date="2020-07" db="EMBL/GenBank/DDBJ databases">
        <title>Sequencing the genomes of 1000 actinobacteria strains.</title>
        <authorList>
            <person name="Klenk H.-P."/>
        </authorList>
    </citation>
    <scope>NUCLEOTIDE SEQUENCE [LARGE SCALE GENOMIC DNA]</scope>
    <source>
        <strain evidence="2 3">DSM 23871</strain>
    </source>
</reference>
<dbReference type="PANTHER" id="PTHR33164">
    <property type="entry name" value="TRANSCRIPTIONAL REGULATOR, MARR FAMILY"/>
    <property type="match status" value="1"/>
</dbReference>
<dbReference type="GO" id="GO:0003677">
    <property type="term" value="F:DNA binding"/>
    <property type="evidence" value="ECO:0007669"/>
    <property type="project" value="UniProtKB-KW"/>
</dbReference>
<proteinExistence type="predicted"/>
<dbReference type="InterPro" id="IPR039422">
    <property type="entry name" value="MarR/SlyA-like"/>
</dbReference>
<organism evidence="2 3">
    <name type="scientific">Leifsonia soli</name>
    <dbReference type="NCBI Taxonomy" id="582665"/>
    <lineage>
        <taxon>Bacteria</taxon>
        <taxon>Bacillati</taxon>
        <taxon>Actinomycetota</taxon>
        <taxon>Actinomycetes</taxon>
        <taxon>Micrococcales</taxon>
        <taxon>Microbacteriaceae</taxon>
        <taxon>Leifsonia</taxon>
    </lineage>
</organism>
<dbReference type="AlphaFoldDB" id="A0A852T6A7"/>
<dbReference type="InterPro" id="IPR036390">
    <property type="entry name" value="WH_DNA-bd_sf"/>
</dbReference>
<dbReference type="CDD" id="cd00090">
    <property type="entry name" value="HTH_ARSR"/>
    <property type="match status" value="1"/>
</dbReference>
<keyword evidence="3" id="KW-1185">Reference proteome</keyword>